<organism evidence="1 2">
    <name type="scientific">Gossypium tomentosum</name>
    <name type="common">Hawaiian cotton</name>
    <name type="synonym">Gossypium sandvicense</name>
    <dbReference type="NCBI Taxonomy" id="34277"/>
    <lineage>
        <taxon>Eukaryota</taxon>
        <taxon>Viridiplantae</taxon>
        <taxon>Streptophyta</taxon>
        <taxon>Embryophyta</taxon>
        <taxon>Tracheophyta</taxon>
        <taxon>Spermatophyta</taxon>
        <taxon>Magnoliopsida</taxon>
        <taxon>eudicotyledons</taxon>
        <taxon>Gunneridae</taxon>
        <taxon>Pentapetalae</taxon>
        <taxon>rosids</taxon>
        <taxon>malvids</taxon>
        <taxon>Malvales</taxon>
        <taxon>Malvaceae</taxon>
        <taxon>Malvoideae</taxon>
        <taxon>Gossypium</taxon>
    </lineage>
</organism>
<gene>
    <name evidence="1" type="ORF">ES332_D11G337100v1</name>
</gene>
<keyword evidence="2" id="KW-1185">Reference proteome</keyword>
<dbReference type="Proteomes" id="UP000322667">
    <property type="component" value="Chromosome D11"/>
</dbReference>
<proteinExistence type="predicted"/>
<evidence type="ECO:0000313" key="2">
    <source>
        <dbReference type="Proteomes" id="UP000322667"/>
    </source>
</evidence>
<sequence length="110" mass="12514">MDRANEDISNIGLSMEMDQNKGLETQIEEGMGVGLSEQDRVLTTKKKLKKDRGTSKEKGNEVFRNDESIANLSLSDSDISNRRKVILKEAQKTWEVGEIWVLVCEAMRRL</sequence>
<dbReference type="AlphaFoldDB" id="A0A5D2IUV2"/>
<evidence type="ECO:0000313" key="1">
    <source>
        <dbReference type="EMBL" id="TYH46461.1"/>
    </source>
</evidence>
<protein>
    <submittedName>
        <fullName evidence="1">Uncharacterized protein</fullName>
    </submittedName>
</protein>
<accession>A0A5D2IUV2</accession>
<dbReference type="EMBL" id="CM017633">
    <property type="protein sequence ID" value="TYH46461.1"/>
    <property type="molecule type" value="Genomic_DNA"/>
</dbReference>
<name>A0A5D2IUV2_GOSTO</name>
<reference evidence="1 2" key="1">
    <citation type="submission" date="2019-07" db="EMBL/GenBank/DDBJ databases">
        <title>WGS assembly of Gossypium tomentosum.</title>
        <authorList>
            <person name="Chen Z.J."/>
            <person name="Sreedasyam A."/>
            <person name="Ando A."/>
            <person name="Song Q."/>
            <person name="De L."/>
            <person name="Hulse-Kemp A."/>
            <person name="Ding M."/>
            <person name="Ye W."/>
            <person name="Kirkbride R."/>
            <person name="Jenkins J."/>
            <person name="Plott C."/>
            <person name="Lovell J."/>
            <person name="Lin Y.-M."/>
            <person name="Vaughn R."/>
            <person name="Liu B."/>
            <person name="Li W."/>
            <person name="Simpson S."/>
            <person name="Scheffler B."/>
            <person name="Saski C."/>
            <person name="Grover C."/>
            <person name="Hu G."/>
            <person name="Conover J."/>
            <person name="Carlson J."/>
            <person name="Shu S."/>
            <person name="Boston L."/>
            <person name="Williams M."/>
            <person name="Peterson D."/>
            <person name="Mcgee K."/>
            <person name="Jones D."/>
            <person name="Wendel J."/>
            <person name="Stelly D."/>
            <person name="Grimwood J."/>
            <person name="Schmutz J."/>
        </authorList>
    </citation>
    <scope>NUCLEOTIDE SEQUENCE [LARGE SCALE GENOMIC DNA]</scope>
    <source>
        <strain evidence="1">7179.01</strain>
    </source>
</reference>